<proteinExistence type="predicted"/>
<feature type="transmembrane region" description="Helical" evidence="1">
    <location>
        <begin position="88"/>
        <end position="108"/>
    </location>
</feature>
<dbReference type="Proteomes" id="UP000799118">
    <property type="component" value="Unassembled WGS sequence"/>
</dbReference>
<keyword evidence="1" id="KW-0812">Transmembrane</keyword>
<evidence type="ECO:0000313" key="3">
    <source>
        <dbReference type="Proteomes" id="UP000799118"/>
    </source>
</evidence>
<dbReference type="AlphaFoldDB" id="A0A6A4I734"/>
<accession>A0A6A4I734</accession>
<dbReference type="EMBL" id="ML769411">
    <property type="protein sequence ID" value="KAE9405208.1"/>
    <property type="molecule type" value="Genomic_DNA"/>
</dbReference>
<keyword evidence="3" id="KW-1185">Reference proteome</keyword>
<evidence type="ECO:0000313" key="2">
    <source>
        <dbReference type="EMBL" id="KAE9405208.1"/>
    </source>
</evidence>
<protein>
    <submittedName>
        <fullName evidence="2">Uncharacterized protein</fullName>
    </submittedName>
</protein>
<keyword evidence="1" id="KW-0472">Membrane</keyword>
<name>A0A6A4I734_9AGAR</name>
<keyword evidence="1" id="KW-1133">Transmembrane helix</keyword>
<reference evidence="2" key="1">
    <citation type="journal article" date="2019" name="Environ. Microbiol.">
        <title>Fungal ecological strategies reflected in gene transcription - a case study of two litter decomposers.</title>
        <authorList>
            <person name="Barbi F."/>
            <person name="Kohler A."/>
            <person name="Barry K."/>
            <person name="Baskaran P."/>
            <person name="Daum C."/>
            <person name="Fauchery L."/>
            <person name="Ihrmark K."/>
            <person name="Kuo A."/>
            <person name="LaButti K."/>
            <person name="Lipzen A."/>
            <person name="Morin E."/>
            <person name="Grigoriev I.V."/>
            <person name="Henrissat B."/>
            <person name="Lindahl B."/>
            <person name="Martin F."/>
        </authorList>
    </citation>
    <scope>NUCLEOTIDE SEQUENCE</scope>
    <source>
        <strain evidence="2">JB14</strain>
    </source>
</reference>
<gene>
    <name evidence="2" type="ORF">BT96DRAFT_361233</name>
</gene>
<organism evidence="2 3">
    <name type="scientific">Gymnopus androsaceus JB14</name>
    <dbReference type="NCBI Taxonomy" id="1447944"/>
    <lineage>
        <taxon>Eukaryota</taxon>
        <taxon>Fungi</taxon>
        <taxon>Dikarya</taxon>
        <taxon>Basidiomycota</taxon>
        <taxon>Agaricomycotina</taxon>
        <taxon>Agaricomycetes</taxon>
        <taxon>Agaricomycetidae</taxon>
        <taxon>Agaricales</taxon>
        <taxon>Marasmiineae</taxon>
        <taxon>Omphalotaceae</taxon>
        <taxon>Gymnopus</taxon>
    </lineage>
</organism>
<sequence length="151" mass="17718">MQRCSPNMSLRKQQSFCNIKRISLNEDKQPEHIESSIDPAPVLCALEFKLYTVKRESSNIRQKKSTLGVPCWYLVRSWRQRRKEGPRLNLYGSFTFLLTITTILYVHLSAYRAKSMTLISDVTFGATERKRTERNINKLRTERSERTARAM</sequence>
<evidence type="ECO:0000256" key="1">
    <source>
        <dbReference type="SAM" id="Phobius"/>
    </source>
</evidence>